<protein>
    <recommendedName>
        <fullName evidence="2">ribonuclease H</fullName>
        <ecNumber evidence="2">3.1.26.4</ecNumber>
    </recommendedName>
</protein>
<feature type="compositionally biased region" description="Basic residues" evidence="8">
    <location>
        <begin position="376"/>
        <end position="387"/>
    </location>
</feature>
<evidence type="ECO:0000256" key="3">
    <source>
        <dbReference type="ARBA" id="ARBA00022679"/>
    </source>
</evidence>
<dbReference type="InterPro" id="IPR036397">
    <property type="entry name" value="RNaseH_sf"/>
</dbReference>
<keyword evidence="7" id="KW-0378">Hydrolase</keyword>
<keyword evidence="4" id="KW-0548">Nucleotidyltransferase</keyword>
<feature type="domain" description="Reverse transcriptase" evidence="9">
    <location>
        <begin position="465"/>
        <end position="653"/>
    </location>
</feature>
<dbReference type="InterPro" id="IPR041577">
    <property type="entry name" value="RT_RNaseH_2"/>
</dbReference>
<evidence type="ECO:0000256" key="1">
    <source>
        <dbReference type="ARBA" id="ARBA00010879"/>
    </source>
</evidence>
<evidence type="ECO:0000256" key="7">
    <source>
        <dbReference type="ARBA" id="ARBA00022801"/>
    </source>
</evidence>
<dbReference type="InterPro" id="IPR051320">
    <property type="entry name" value="Viral_Replic_Matur_Polypro"/>
</dbReference>
<dbReference type="FunFam" id="3.30.70.270:FF:000020">
    <property type="entry name" value="Transposon Tf2-6 polyprotein-like Protein"/>
    <property type="match status" value="1"/>
</dbReference>
<evidence type="ECO:0000256" key="2">
    <source>
        <dbReference type="ARBA" id="ARBA00012180"/>
    </source>
</evidence>
<dbReference type="Pfam" id="PF17919">
    <property type="entry name" value="RT_RNaseH_2"/>
    <property type="match status" value="1"/>
</dbReference>
<dbReference type="Gene3D" id="3.10.20.370">
    <property type="match status" value="1"/>
</dbReference>
<dbReference type="Gene3D" id="3.30.420.10">
    <property type="entry name" value="Ribonuclease H-like superfamily/Ribonuclease H"/>
    <property type="match status" value="2"/>
</dbReference>
<dbReference type="InterPro" id="IPR001584">
    <property type="entry name" value="Integrase_cat-core"/>
</dbReference>
<name>A0AAW0PCU6_9GOBI</name>
<dbReference type="Gene3D" id="2.30.30.850">
    <property type="match status" value="1"/>
</dbReference>
<feature type="region of interest" description="Disordered" evidence="8">
    <location>
        <begin position="365"/>
        <end position="392"/>
    </location>
</feature>
<evidence type="ECO:0000313" key="12">
    <source>
        <dbReference type="EMBL" id="KAK7925084.1"/>
    </source>
</evidence>
<dbReference type="InterPro" id="IPR043502">
    <property type="entry name" value="DNA/RNA_pol_sf"/>
</dbReference>
<dbReference type="Proteomes" id="UP001460270">
    <property type="component" value="Unassembled WGS sequence"/>
</dbReference>
<feature type="compositionally biased region" description="Polar residues" evidence="8">
    <location>
        <begin position="1450"/>
        <end position="1462"/>
    </location>
</feature>
<keyword evidence="3" id="KW-0808">Transferase</keyword>
<evidence type="ECO:0000259" key="10">
    <source>
        <dbReference type="PROSITE" id="PS50879"/>
    </source>
</evidence>
<dbReference type="Pfam" id="PF00665">
    <property type="entry name" value="rve"/>
    <property type="match status" value="1"/>
</dbReference>
<sequence length="1537" mass="169200">MSTNQIRKLKENLEAEKLRMENAWYVNAKSLRMMRKHEKWFKVWESEAESRERKKMCKMMPENVVESSGMNGGESPPSYTHTQNTHTLLNTNTHTHKSGTNTTQTNENRSMLKEQVTASAPSLLHTERSAVSAVRLDLDLDSCPAYSLRTDAATASPHPTASPQPTPAAGSLPALSVPMGDGEQGAAMGPKKAGPTTTPPEPRRCSYAANKSLPPPDSRAAKVDYDENLEYINAISKLTTSIEEAFPPKIDMTLINRCRQKQDESPDDFVQRLTDIFDANSGLKAENPAYETHLCNAIVRGLRPDIFAGVRQTYVGLLDSPKLIELCMHARHAYHVITLAQRNNETRKGSGLQDTPPCTSLTLYTGQQQQDERHRSNQRRGRPQQRRGGRDNRCFLSQAEADNIPELQDVPAELWAKGPTDVGLIKSCQPVVITPKSDARPCRRQYPLRPEAVAGITPVFEALQEAGVIVQCENKGVCSPIFPVKKHTDPGEPEKWRFTNDLKAVNEAVAPLAAVVPNPYTILSQVPTDAKFFSVVDLANAFFSIPVHKDSQFWFTFEFKGRLFSFSRVCQGYIHAPALFNAALRDSLAPLELSPGSCILQYVDDLLLCAPTAEQCRRDTVTLLKHLHSDGHKASLSKLQFAKEEVIFLGHVINANGKSISSKRIAAIQNLPKPKTKKQLMSFLGICSYCRQFIANYSVLEAPLSELIHGKGLKTSDTVTWTEKAEKSFCELKQALQIPPTLGLPDNSRPFTQTVDERNGCMVSVLLQSHGGSLRPVAYFSAKLDPVAAGMPRCLRAVAAAEKAVVASRDFVGYADLTLLVPHAVSVILLEQKTSHMSSARWLKYNAVLLELPNVTVKRCTQLNPATLLPTPDEGEPHSCIAAIQQVCSPRPDLQEEPLTNPDLILYVDGSASRDPNGGKNRVGFSVCTDNGVVASGRLPPHFSAQTAELVALTEACKFASGKSVTIYTDSRYAFGVCHDWAGLWRHRNFLKSDGKPILNSTQVAALLDAILLPSMLAICKCQAHTNSSDPVSRGNSRADAAAKSASCYPLQEPSDCMMSQDSSHSLSSSLAAMQTFATPEETTLWSKSGATKRDGVWLGPDTKPCLPKHFFRQMAIISHGRDHVSKGGMLNAITQGWFTKGFTAYAQKFCQTCAICLAFNPGKTKTIQQAAHPPPDRPFAHVQMDFIELTPCEGKKYCLVLVDIWSRHVEAFPCKHASSNAVVKALITEVVPRWGIPEKISSDNGSHFVNKAVEEVGRFLGINLRRHCSYHPQSCGATERANGTLKAKLIKICEETGLTWVKALPLALMYTRMRVRSRCNMSPFEILFARPPNIGMGPPPRDLPDTTLCDDNMLSYCKELNALLSSVSLQVKAALPKAAEAVLHDFKPGDWVLVKETRRKHWRSKRWLGPFQVLLITDTAVKFAERSTWTHASHCRRIVTLPEDLPPASDSTPETSQPSSRTHPDPDPTVPSTSGLTPTTSQLPPGTDTLTDPTTSQLPPRADTPSAPRHTPIDAQKGRLAPAPTDRVLRPRVNRK</sequence>
<evidence type="ECO:0000313" key="13">
    <source>
        <dbReference type="Proteomes" id="UP001460270"/>
    </source>
</evidence>
<evidence type="ECO:0000256" key="5">
    <source>
        <dbReference type="ARBA" id="ARBA00022722"/>
    </source>
</evidence>
<dbReference type="GO" id="GO:0016779">
    <property type="term" value="F:nucleotidyltransferase activity"/>
    <property type="evidence" value="ECO:0007669"/>
    <property type="project" value="UniProtKB-KW"/>
</dbReference>
<evidence type="ECO:0000259" key="9">
    <source>
        <dbReference type="PROSITE" id="PS50878"/>
    </source>
</evidence>
<reference evidence="13" key="1">
    <citation type="submission" date="2024-04" db="EMBL/GenBank/DDBJ databases">
        <title>Salinicola lusitanus LLJ914,a marine bacterium isolated from the Okinawa Trough.</title>
        <authorList>
            <person name="Li J."/>
        </authorList>
    </citation>
    <scope>NUCLEOTIDE SEQUENCE [LARGE SCALE GENOMIC DNA]</scope>
</reference>
<dbReference type="InterPro" id="IPR040643">
    <property type="entry name" value="MLVIN_C"/>
</dbReference>
<dbReference type="PROSITE" id="PS50878">
    <property type="entry name" value="RT_POL"/>
    <property type="match status" value="1"/>
</dbReference>
<feature type="region of interest" description="Disordered" evidence="8">
    <location>
        <begin position="152"/>
        <end position="219"/>
    </location>
</feature>
<accession>A0AAW0PCU6</accession>
<proteinExistence type="inferred from homology"/>
<gene>
    <name evidence="12" type="ORF">WMY93_007394</name>
</gene>
<feature type="region of interest" description="Disordered" evidence="8">
    <location>
        <begin position="1443"/>
        <end position="1537"/>
    </location>
</feature>
<dbReference type="PANTHER" id="PTHR33064:SF37">
    <property type="entry name" value="RIBONUCLEASE H"/>
    <property type="match status" value="1"/>
</dbReference>
<dbReference type="Gene3D" id="3.30.70.270">
    <property type="match status" value="2"/>
</dbReference>
<dbReference type="InterPro" id="IPR012337">
    <property type="entry name" value="RNaseH-like_sf"/>
</dbReference>
<dbReference type="GO" id="GO:0003676">
    <property type="term" value="F:nucleic acid binding"/>
    <property type="evidence" value="ECO:0007669"/>
    <property type="project" value="InterPro"/>
</dbReference>
<feature type="compositionally biased region" description="Low complexity" evidence="8">
    <location>
        <begin position="1483"/>
        <end position="1501"/>
    </location>
</feature>
<dbReference type="GO" id="GO:0015074">
    <property type="term" value="P:DNA integration"/>
    <property type="evidence" value="ECO:0007669"/>
    <property type="project" value="InterPro"/>
</dbReference>
<feature type="domain" description="RNase H type-1" evidence="10">
    <location>
        <begin position="900"/>
        <end position="1048"/>
    </location>
</feature>
<dbReference type="Gene3D" id="3.10.10.10">
    <property type="entry name" value="HIV Type 1 Reverse Transcriptase, subunit A, domain 1"/>
    <property type="match status" value="1"/>
</dbReference>
<dbReference type="PROSITE" id="PS50879">
    <property type="entry name" value="RNASE_H_1"/>
    <property type="match status" value="1"/>
</dbReference>
<feature type="domain" description="Integrase catalytic" evidence="11">
    <location>
        <begin position="1175"/>
        <end position="1332"/>
    </location>
</feature>
<keyword evidence="13" id="KW-1185">Reference proteome</keyword>
<dbReference type="InterPro" id="IPR043128">
    <property type="entry name" value="Rev_trsase/Diguanyl_cyclase"/>
</dbReference>
<comment type="similarity">
    <text evidence="1">Belongs to the beta type-B retroviral polymerase family. HERV class-II K(HML-2) pol subfamily.</text>
</comment>
<dbReference type="Pfam" id="PF18697">
    <property type="entry name" value="MLVIN_C"/>
    <property type="match status" value="1"/>
</dbReference>
<dbReference type="GO" id="GO:0004523">
    <property type="term" value="F:RNA-DNA hybrid ribonuclease activity"/>
    <property type="evidence" value="ECO:0007669"/>
    <property type="project" value="UniProtKB-EC"/>
</dbReference>
<evidence type="ECO:0000259" key="11">
    <source>
        <dbReference type="PROSITE" id="PS50994"/>
    </source>
</evidence>
<evidence type="ECO:0000256" key="4">
    <source>
        <dbReference type="ARBA" id="ARBA00022695"/>
    </source>
</evidence>
<dbReference type="InterPro" id="IPR002156">
    <property type="entry name" value="RNaseH_domain"/>
</dbReference>
<keyword evidence="6" id="KW-0255">Endonuclease</keyword>
<dbReference type="SUPFAM" id="SSF53098">
    <property type="entry name" value="Ribonuclease H-like"/>
    <property type="match status" value="2"/>
</dbReference>
<evidence type="ECO:0000256" key="8">
    <source>
        <dbReference type="SAM" id="MobiDB-lite"/>
    </source>
</evidence>
<organism evidence="12 13">
    <name type="scientific">Mugilogobius chulae</name>
    <name type="common">yellowstripe goby</name>
    <dbReference type="NCBI Taxonomy" id="88201"/>
    <lineage>
        <taxon>Eukaryota</taxon>
        <taxon>Metazoa</taxon>
        <taxon>Chordata</taxon>
        <taxon>Craniata</taxon>
        <taxon>Vertebrata</taxon>
        <taxon>Euteleostomi</taxon>
        <taxon>Actinopterygii</taxon>
        <taxon>Neopterygii</taxon>
        <taxon>Teleostei</taxon>
        <taxon>Neoteleostei</taxon>
        <taxon>Acanthomorphata</taxon>
        <taxon>Gobiaria</taxon>
        <taxon>Gobiiformes</taxon>
        <taxon>Gobioidei</taxon>
        <taxon>Gobiidae</taxon>
        <taxon>Gobionellinae</taxon>
        <taxon>Mugilogobius</taxon>
    </lineage>
</organism>
<dbReference type="PANTHER" id="PTHR33064">
    <property type="entry name" value="POL PROTEIN"/>
    <property type="match status" value="1"/>
</dbReference>
<dbReference type="SUPFAM" id="SSF56672">
    <property type="entry name" value="DNA/RNA polymerases"/>
    <property type="match status" value="1"/>
</dbReference>
<dbReference type="EMBL" id="JBBPFD010000005">
    <property type="protein sequence ID" value="KAK7925084.1"/>
    <property type="molecule type" value="Genomic_DNA"/>
</dbReference>
<evidence type="ECO:0000256" key="6">
    <source>
        <dbReference type="ARBA" id="ARBA00022759"/>
    </source>
</evidence>
<dbReference type="Pfam" id="PF00075">
    <property type="entry name" value="RNase_H"/>
    <property type="match status" value="1"/>
</dbReference>
<dbReference type="PROSITE" id="PS50994">
    <property type="entry name" value="INTEGRASE"/>
    <property type="match status" value="1"/>
</dbReference>
<comment type="caution">
    <text evidence="12">The sequence shown here is derived from an EMBL/GenBank/DDBJ whole genome shotgun (WGS) entry which is preliminary data.</text>
</comment>
<keyword evidence="5" id="KW-0540">Nuclease</keyword>
<dbReference type="EC" id="3.1.26.4" evidence="2"/>
<feature type="compositionally biased region" description="Polar residues" evidence="8">
    <location>
        <begin position="1471"/>
        <end position="1482"/>
    </location>
</feature>
<dbReference type="Pfam" id="PF00078">
    <property type="entry name" value="RVT_1"/>
    <property type="match status" value="1"/>
</dbReference>
<dbReference type="InterPro" id="IPR000477">
    <property type="entry name" value="RT_dom"/>
</dbReference>